<dbReference type="EC" id="4.4.1.4" evidence="6"/>
<dbReference type="PANTHER" id="PTHR43795:SF20">
    <property type="entry name" value="TRYPTOPHAN AMINOTRANSFERASE-RELATED PROTEIN 3"/>
    <property type="match status" value="1"/>
</dbReference>
<feature type="domain" description="Alliinase EGF-like" evidence="4">
    <location>
        <begin position="39"/>
        <end position="93"/>
    </location>
</feature>
<dbReference type="GO" id="GO:0006520">
    <property type="term" value="P:amino acid metabolic process"/>
    <property type="evidence" value="ECO:0007669"/>
    <property type="project" value="TreeGrafter"/>
</dbReference>
<dbReference type="Pfam" id="PF04864">
    <property type="entry name" value="Alliinase_C"/>
    <property type="match status" value="1"/>
</dbReference>
<dbReference type="InterPro" id="IPR006947">
    <property type="entry name" value="EGF_alliinase"/>
</dbReference>
<protein>
    <submittedName>
        <fullName evidence="6">Alliinase</fullName>
        <ecNumber evidence="6">4.4.1.4</ecNumber>
    </submittedName>
</protein>
<dbReference type="GO" id="GO:0047654">
    <property type="term" value="F:alliin lyase activity"/>
    <property type="evidence" value="ECO:0007669"/>
    <property type="project" value="UniProtKB-EC"/>
</dbReference>
<dbReference type="SMR" id="A0A3G2I868"/>
<feature type="domain" description="Alliinase C-terminal" evidence="5">
    <location>
        <begin position="95"/>
        <end position="458"/>
    </location>
</feature>
<dbReference type="Gene3D" id="3.40.640.10">
    <property type="entry name" value="Type I PLP-dependent aspartate aminotransferase-like (Major domain)"/>
    <property type="match status" value="1"/>
</dbReference>
<evidence type="ECO:0000256" key="2">
    <source>
        <dbReference type="ARBA" id="ARBA00006312"/>
    </source>
</evidence>
<dbReference type="PANTHER" id="PTHR43795">
    <property type="entry name" value="BIFUNCTIONAL ASPARTATE AMINOTRANSFERASE AND GLUTAMATE/ASPARTATE-PREPHENATE AMINOTRANSFERASE-RELATED"/>
    <property type="match status" value="1"/>
</dbReference>
<evidence type="ECO:0000259" key="5">
    <source>
        <dbReference type="Pfam" id="PF04864"/>
    </source>
</evidence>
<dbReference type="SUPFAM" id="SSF53383">
    <property type="entry name" value="PLP-dependent transferases"/>
    <property type="match status" value="1"/>
</dbReference>
<dbReference type="InterPro" id="IPR050478">
    <property type="entry name" value="Ethylene_sulfur-biosynth"/>
</dbReference>
<dbReference type="EMBL" id="MG742366">
    <property type="protein sequence ID" value="AYN25506.1"/>
    <property type="molecule type" value="mRNA"/>
</dbReference>
<dbReference type="InterPro" id="IPR037029">
    <property type="entry name" value="Alliinase_N_sf"/>
</dbReference>
<name>A0A3G2I868_ALLPO</name>
<evidence type="ECO:0000313" key="6">
    <source>
        <dbReference type="EMBL" id="AYN25506.1"/>
    </source>
</evidence>
<dbReference type="InterPro" id="IPR006948">
    <property type="entry name" value="Alliinase_C"/>
</dbReference>
<organism evidence="6">
    <name type="scientific">Allium porrum</name>
    <name type="common">Leek</name>
    <name type="synonym">Allium ampeloprasum var. porrum</name>
    <dbReference type="NCBI Taxonomy" id="4681"/>
    <lineage>
        <taxon>Eukaryota</taxon>
        <taxon>Viridiplantae</taxon>
        <taxon>Streptophyta</taxon>
        <taxon>Embryophyta</taxon>
        <taxon>Tracheophyta</taxon>
        <taxon>Spermatophyta</taxon>
        <taxon>Magnoliopsida</taxon>
        <taxon>Liliopsida</taxon>
        <taxon>Asparagales</taxon>
        <taxon>Amaryllidaceae</taxon>
        <taxon>Allioideae</taxon>
        <taxon>Allieae</taxon>
        <taxon>Allium</taxon>
    </lineage>
</organism>
<keyword evidence="6" id="KW-0456">Lyase</keyword>
<proteinExistence type="evidence at transcript level"/>
<accession>A0A3G2I868</accession>
<comment type="cofactor">
    <cofactor evidence="1">
        <name>pyridoxal 5'-phosphate</name>
        <dbReference type="ChEBI" id="CHEBI:597326"/>
    </cofactor>
</comment>
<evidence type="ECO:0000256" key="1">
    <source>
        <dbReference type="ARBA" id="ARBA00001933"/>
    </source>
</evidence>
<evidence type="ECO:0000256" key="3">
    <source>
        <dbReference type="ARBA" id="ARBA00022898"/>
    </source>
</evidence>
<dbReference type="Pfam" id="PF04863">
    <property type="entry name" value="EGF_alliinase"/>
    <property type="match status" value="1"/>
</dbReference>
<dbReference type="Gene3D" id="2.10.25.30">
    <property type="entry name" value="EGF-like, alliinase"/>
    <property type="match status" value="1"/>
</dbReference>
<keyword evidence="3" id="KW-0663">Pyridoxal phosphate</keyword>
<dbReference type="InterPro" id="IPR015422">
    <property type="entry name" value="PyrdxlP-dep_Trfase_small"/>
</dbReference>
<dbReference type="InterPro" id="IPR015424">
    <property type="entry name" value="PyrdxlP-dep_Trfase"/>
</dbReference>
<dbReference type="InterPro" id="IPR015421">
    <property type="entry name" value="PyrdxlP-dep_Trfase_major"/>
</dbReference>
<evidence type="ECO:0000259" key="4">
    <source>
        <dbReference type="Pfam" id="PF04863"/>
    </source>
</evidence>
<dbReference type="GO" id="GO:0008483">
    <property type="term" value="F:transaminase activity"/>
    <property type="evidence" value="ECO:0007669"/>
    <property type="project" value="TreeGrafter"/>
</dbReference>
<dbReference type="Gene3D" id="3.90.1150.10">
    <property type="entry name" value="Aspartate Aminotransferase, domain 1"/>
    <property type="match status" value="1"/>
</dbReference>
<dbReference type="AlphaFoldDB" id="A0A3G2I868"/>
<reference evidence="6" key="1">
    <citation type="submission" date="2017-12" db="EMBL/GenBank/DDBJ databases">
        <title>Identification of Alliin Lyase (Alliinase) Gene from Allium species.</title>
        <authorList>
            <person name="Sayadi V."/>
            <person name="Karimzadeh G."/>
            <person name="Rashidi Monfared S."/>
            <person name="Naghavi M.R."/>
        </authorList>
    </citation>
    <scope>NUCLEOTIDE SEQUENCE</scope>
</reference>
<sequence>MVESYKKIGSNKMPCLVILTCIIMSSFVNNNNMVQAKVTWTTKAAEEAEAVANINCSGHGRAFLDGIISEGSPKCECNTCYTGPDCSEKIQGCSADVASGDGLFLEEYWKQHKENSAVLVSPWHRMSYFFNPVSNFISFELEKTIKELHEIVGNAAAKDRYIVFGVGVTQLIHGLVISLSPNMTATPCAPESKVVAHAPFYPVFREQTKYFDKRGYVWAGNAANYVNTSTPEQYIEMVTSPNNPEGLLRKQVIKDCKSIYDMVYYWPHYTPIKYKADEDIMLFTMSKYTGHSGSRFGWALLKDESVYNKLLNYMTKNTEGTSRETQLRSLKVLKEVVAMVKTQKGTMRDLNTFGFQKLRERWVNITALLDQSDRFSYQELPQSEYCNYFRRMRPPSPSYAWVKCEWEEDKDCYQTFQNGRINTQSGEGFEAGGRYVRLSLIKTQDDFDQLMYYLKDMVKAKRKTPLIKQLSVDQTASRRPFI</sequence>
<dbReference type="CDD" id="cd00609">
    <property type="entry name" value="AAT_like"/>
    <property type="match status" value="1"/>
</dbReference>
<comment type="similarity">
    <text evidence="2">Belongs to the alliinase family.</text>
</comment>